<dbReference type="InterPro" id="IPR036312">
    <property type="entry name" value="Bifun_inhib/LTP/seed_sf"/>
</dbReference>
<dbReference type="InterPro" id="IPR016140">
    <property type="entry name" value="Bifunc_inhib/LTP/seed_store"/>
</dbReference>
<dbReference type="AlphaFoldDB" id="A0ABC9G998"/>
<dbReference type="CDD" id="cd00010">
    <property type="entry name" value="AAI_LTSS"/>
    <property type="match status" value="1"/>
</dbReference>
<evidence type="ECO:0000313" key="8">
    <source>
        <dbReference type="Proteomes" id="UP001497457"/>
    </source>
</evidence>
<dbReference type="Gene3D" id="1.10.110.10">
    <property type="entry name" value="Plant lipid-transfer and hydrophobic proteins"/>
    <property type="match status" value="1"/>
</dbReference>
<evidence type="ECO:0000259" key="6">
    <source>
        <dbReference type="Pfam" id="PF14368"/>
    </source>
</evidence>
<keyword evidence="8" id="KW-1185">Reference proteome</keyword>
<dbReference type="Proteomes" id="UP001497457">
    <property type="component" value="Chromosome 8b"/>
</dbReference>
<feature type="domain" description="Bifunctional inhibitor/plant lipid transfer protein/seed storage helical" evidence="6">
    <location>
        <begin position="85"/>
        <end position="173"/>
    </location>
</feature>
<sequence length="200" mass="21209">MAPSNNRFLILLLAAIAVAAANLPPSAAIRAEAEAEPTAAAPSPANGDVLHPAAEFTIPDLPIPALLPCPPLFPKIPLIPCYKEPSPPPEIKECRPSLEKLMRPCAGFLTNSSIFAPTSECCAAFDPFYEDKAVLACLCHLTNGDVARLLPAPLNRRRIVPLLISCDFQITPNALSDACDTLRKEDGIPPMDLPSSPPSA</sequence>
<dbReference type="Pfam" id="PF14368">
    <property type="entry name" value="LTP_2"/>
    <property type="match status" value="1"/>
</dbReference>
<evidence type="ECO:0000256" key="2">
    <source>
        <dbReference type="ARBA" id="ARBA00022729"/>
    </source>
</evidence>
<gene>
    <name evidence="7" type="ORF">URODEC1_LOCUS113765</name>
</gene>
<organism evidence="7 8">
    <name type="scientific">Urochloa decumbens</name>
    <dbReference type="NCBI Taxonomy" id="240449"/>
    <lineage>
        <taxon>Eukaryota</taxon>
        <taxon>Viridiplantae</taxon>
        <taxon>Streptophyta</taxon>
        <taxon>Embryophyta</taxon>
        <taxon>Tracheophyta</taxon>
        <taxon>Spermatophyta</taxon>
        <taxon>Magnoliopsida</taxon>
        <taxon>Liliopsida</taxon>
        <taxon>Poales</taxon>
        <taxon>Poaceae</taxon>
        <taxon>PACMAD clade</taxon>
        <taxon>Panicoideae</taxon>
        <taxon>Panicodae</taxon>
        <taxon>Paniceae</taxon>
        <taxon>Melinidinae</taxon>
        <taxon>Urochloa</taxon>
    </lineage>
</organism>
<feature type="signal peptide" evidence="5">
    <location>
        <begin position="1"/>
        <end position="21"/>
    </location>
</feature>
<dbReference type="SUPFAM" id="SSF47699">
    <property type="entry name" value="Bifunctional inhibitor/lipid-transfer protein/seed storage 2S albumin"/>
    <property type="match status" value="1"/>
</dbReference>
<dbReference type="InterPro" id="IPR043325">
    <property type="entry name" value="LTSS"/>
</dbReference>
<keyword evidence="4" id="KW-0325">Glycoprotein</keyword>
<feature type="chain" id="PRO_5044850835" description="Bifunctional inhibitor/plant lipid transfer protein/seed storage helical domain-containing protein" evidence="5">
    <location>
        <begin position="22"/>
        <end position="200"/>
    </location>
</feature>
<evidence type="ECO:0000256" key="1">
    <source>
        <dbReference type="ARBA" id="ARBA00009748"/>
    </source>
</evidence>
<evidence type="ECO:0000256" key="4">
    <source>
        <dbReference type="ARBA" id="ARBA00023180"/>
    </source>
</evidence>
<dbReference type="PANTHER" id="PTHR33044">
    <property type="entry name" value="BIFUNCTIONAL INHIBITOR/LIPID-TRANSFER PROTEIN/SEED STORAGE 2S ALBUMIN SUPERFAMILY PROTEIN-RELATED"/>
    <property type="match status" value="1"/>
</dbReference>
<protein>
    <recommendedName>
        <fullName evidence="6">Bifunctional inhibitor/plant lipid transfer protein/seed storage helical domain-containing protein</fullName>
    </recommendedName>
</protein>
<name>A0ABC9G998_9POAL</name>
<reference evidence="7" key="1">
    <citation type="submission" date="2024-10" db="EMBL/GenBank/DDBJ databases">
        <authorList>
            <person name="Ryan C."/>
        </authorList>
    </citation>
    <scope>NUCLEOTIDE SEQUENCE [LARGE SCALE GENOMIC DNA]</scope>
</reference>
<keyword evidence="3" id="KW-1015">Disulfide bond</keyword>
<evidence type="ECO:0000313" key="7">
    <source>
        <dbReference type="EMBL" id="CAL5090206.1"/>
    </source>
</evidence>
<proteinExistence type="inferred from homology"/>
<accession>A0ABC9G998</accession>
<evidence type="ECO:0000256" key="3">
    <source>
        <dbReference type="ARBA" id="ARBA00023157"/>
    </source>
</evidence>
<evidence type="ECO:0000256" key="5">
    <source>
        <dbReference type="SAM" id="SignalP"/>
    </source>
</evidence>
<dbReference type="EMBL" id="OZ075118">
    <property type="protein sequence ID" value="CAL5090206.1"/>
    <property type="molecule type" value="Genomic_DNA"/>
</dbReference>
<comment type="similarity">
    <text evidence="1">Belongs to the plant LTP family.</text>
</comment>
<keyword evidence="2 5" id="KW-0732">Signal</keyword>